<reference evidence="4" key="1">
    <citation type="journal article" date="2020" name="Fungal Divers.">
        <title>Resolving the Mortierellaceae phylogeny through synthesis of multi-gene phylogenetics and phylogenomics.</title>
        <authorList>
            <person name="Vandepol N."/>
            <person name="Liber J."/>
            <person name="Desiro A."/>
            <person name="Na H."/>
            <person name="Kennedy M."/>
            <person name="Barry K."/>
            <person name="Grigoriev I.V."/>
            <person name="Miller A.N."/>
            <person name="O'Donnell K."/>
            <person name="Stajich J.E."/>
            <person name="Bonito G."/>
        </authorList>
    </citation>
    <scope>NUCLEOTIDE SEQUENCE</scope>
    <source>
        <strain evidence="4">KOD1015</strain>
    </source>
</reference>
<dbReference type="OrthoDB" id="298939at2759"/>
<accession>A0A9P6FTG3</accession>
<dbReference type="InterPro" id="IPR000698">
    <property type="entry name" value="Arrestin"/>
</dbReference>
<feature type="region of interest" description="Disordered" evidence="2">
    <location>
        <begin position="1185"/>
        <end position="1213"/>
    </location>
</feature>
<feature type="compositionally biased region" description="Polar residues" evidence="2">
    <location>
        <begin position="521"/>
        <end position="530"/>
    </location>
</feature>
<feature type="region of interest" description="Disordered" evidence="2">
    <location>
        <begin position="423"/>
        <end position="495"/>
    </location>
</feature>
<dbReference type="InterPro" id="IPR014756">
    <property type="entry name" value="Ig_E-set"/>
</dbReference>
<evidence type="ECO:0000313" key="5">
    <source>
        <dbReference type="Proteomes" id="UP000780801"/>
    </source>
</evidence>
<feature type="compositionally biased region" description="Low complexity" evidence="2">
    <location>
        <begin position="839"/>
        <end position="853"/>
    </location>
</feature>
<dbReference type="GO" id="GO:0007165">
    <property type="term" value="P:signal transduction"/>
    <property type="evidence" value="ECO:0007669"/>
    <property type="project" value="InterPro"/>
</dbReference>
<feature type="region of interest" description="Disordered" evidence="2">
    <location>
        <begin position="1612"/>
        <end position="1632"/>
    </location>
</feature>
<dbReference type="Gene3D" id="2.60.40.640">
    <property type="match status" value="2"/>
</dbReference>
<comment type="caution">
    <text evidence="4">The sequence shown here is derived from an EMBL/GenBank/DDBJ whole genome shotgun (WGS) entry which is preliminary data.</text>
</comment>
<dbReference type="GO" id="GO:0002031">
    <property type="term" value="P:G protein-coupled receptor internalization"/>
    <property type="evidence" value="ECO:0007669"/>
    <property type="project" value="TreeGrafter"/>
</dbReference>
<feature type="region of interest" description="Disordered" evidence="2">
    <location>
        <begin position="1"/>
        <end position="48"/>
    </location>
</feature>
<dbReference type="InterPro" id="IPR011021">
    <property type="entry name" value="Arrestin-like_N"/>
</dbReference>
<proteinExistence type="inferred from homology"/>
<feature type="compositionally biased region" description="Low complexity" evidence="2">
    <location>
        <begin position="644"/>
        <end position="653"/>
    </location>
</feature>
<evidence type="ECO:0000259" key="3">
    <source>
        <dbReference type="SMART" id="SM01017"/>
    </source>
</evidence>
<dbReference type="Pfam" id="PF00339">
    <property type="entry name" value="Arrestin_N"/>
    <property type="match status" value="1"/>
</dbReference>
<feature type="compositionally biased region" description="Polar residues" evidence="2">
    <location>
        <begin position="716"/>
        <end position="725"/>
    </location>
</feature>
<evidence type="ECO:0000256" key="2">
    <source>
        <dbReference type="SAM" id="MobiDB-lite"/>
    </source>
</evidence>
<dbReference type="InterPro" id="IPR014752">
    <property type="entry name" value="Arrestin-like_C"/>
</dbReference>
<keyword evidence="5" id="KW-1185">Reference proteome</keyword>
<dbReference type="GO" id="GO:0005737">
    <property type="term" value="C:cytoplasm"/>
    <property type="evidence" value="ECO:0007669"/>
    <property type="project" value="TreeGrafter"/>
</dbReference>
<feature type="compositionally biased region" description="Basic and acidic residues" evidence="2">
    <location>
        <begin position="1612"/>
        <end position="1621"/>
    </location>
</feature>
<organism evidence="4 5">
    <name type="scientific">Lunasporangiospora selenospora</name>
    <dbReference type="NCBI Taxonomy" id="979761"/>
    <lineage>
        <taxon>Eukaryota</taxon>
        <taxon>Fungi</taxon>
        <taxon>Fungi incertae sedis</taxon>
        <taxon>Mucoromycota</taxon>
        <taxon>Mortierellomycotina</taxon>
        <taxon>Mortierellomycetes</taxon>
        <taxon>Mortierellales</taxon>
        <taxon>Mortierellaceae</taxon>
        <taxon>Lunasporangiospora</taxon>
    </lineage>
</organism>
<feature type="domain" description="Arrestin C-terminal-like" evidence="3">
    <location>
        <begin position="260"/>
        <end position="403"/>
    </location>
</feature>
<feature type="compositionally biased region" description="Polar residues" evidence="2">
    <location>
        <begin position="961"/>
        <end position="978"/>
    </location>
</feature>
<dbReference type="PANTHER" id="PTHR11792">
    <property type="entry name" value="ARRESTIN"/>
    <property type="match status" value="1"/>
</dbReference>
<dbReference type="EMBL" id="JAABOA010001650">
    <property type="protein sequence ID" value="KAF9581134.1"/>
    <property type="molecule type" value="Genomic_DNA"/>
</dbReference>
<name>A0A9P6FTG3_9FUNG</name>
<dbReference type="PANTHER" id="PTHR11792:SF17">
    <property type="entry name" value="KURTZ ARRESTIN"/>
    <property type="match status" value="1"/>
</dbReference>
<dbReference type="InterPro" id="IPR011022">
    <property type="entry name" value="Arrestin_C-like"/>
</dbReference>
<feature type="compositionally biased region" description="Polar residues" evidence="2">
    <location>
        <begin position="1001"/>
        <end position="1018"/>
    </location>
</feature>
<feature type="compositionally biased region" description="Basic and acidic residues" evidence="2">
    <location>
        <begin position="540"/>
        <end position="549"/>
    </location>
</feature>
<feature type="region of interest" description="Disordered" evidence="2">
    <location>
        <begin position="640"/>
        <end position="670"/>
    </location>
</feature>
<feature type="region of interest" description="Disordered" evidence="2">
    <location>
        <begin position="684"/>
        <end position="797"/>
    </location>
</feature>
<evidence type="ECO:0000313" key="4">
    <source>
        <dbReference type="EMBL" id="KAF9581134.1"/>
    </source>
</evidence>
<sequence length="1828" mass="195967">MYYGNSTVYTSHGHLPSPKDIDRLDLVPAPAPPHNQQQQQQQQLKLPPGRCPRRSGFVSGFEAAAASALTLANNIAFRPMTAQPAKCSKLKIRIHFDSTIFQAGGNLFGRMEIIASSSRSLKLGEISVELAAYEEISSRDLTATQSFLSSRLCFQSTDIPPSNAVYGPYDEGGFWMAKKGKTTFPFAFQLPLDCPSSLVFGQTASLRYVVTGLVQVFYHGKEETILKSKEAFVVEAWDGYNPDYKLPVHATNSTKLFWGGSGSLVLEARIAERLHNAGGHLTVDVKVRNNTSRKVQGIRLGVARRLEMVSDKAQAERNPGLQIDTVSVSEVIGTQDFKSSSFLFDTGEERSTTVNMIIPGNARTIRGTALFEVTCYVVVSVPLGAFSGDLSVEIPVKICHPASLTPAPKPKLEQNHLPHHYNLVGDDMDIESDKRGRTTRRVGSNESLMMPYGGSGDGSGFKSHDRDNPWGSEDAGVSIGRQGEWDGDEPQLSPANSITSIRSILSSPKQKLSKLADKIQRSTSPSSSGHLQHEHRRGSRNREESDPARRFIKSPALGPAMPIAYVPAVERVRYTPFQPPPTTKAQEFMKAAEKYHQEMAHCGIPGLEDDDTEIDLSDKTVASAIHSWISKKESEVVRKQHNQAGIAAPTATRPTPPIPIPSVSPGRRRPTVNRIDTQLAGSFTSQHSQMGASPQSYYSPASPGGGASPTSLSGPQPYSNQTTSRFIHHAHRQPAAPQTEAFGSAPEDCTVTPPLFARPLPLPSPPPTGSPSRPGELPSSQRFPRPASPIGVPLQTPESLALAREAYERVKRAISPTPDALANATTPTSARDAPSSELQSSSAPRAPASPQPSENHPVTETPTPLQRTDPPREVASSPSGLSRLLNKNGESGVDPRMVRAGQDDYPESVSSVSSHLQSRNGGPSNELGANLSRAQLSSSPNLSHVPMNRPLPIPGPKPRHTNPSGTFTNSSTLQVDNRTNSRELQRPGHSIPLPIPAPRATSPSRLSGSPQSHTSSGHLSRQLQPTQTTLSSSPSATHQIMRSDYEWRTVNPSPNQTQSAIHPVKPIKPVKPAKPAKPGAPALAAYTPPPPGVASKPIVGSKPGALTSSRAKPGMMPSTSKPAGAAAGMGTGTATGAGSGFIYPKATRKPVVGIKPVVAAKPKILPIPNPPTRSDPVILHKEQNRGTVGLDPRQGVPSSRTSSQPSATVRAPQYIPERIAREYQEEESMAVLVQRESNSVMPAESRGDLAVDPGKESGQETIAFRPPVVEPTTTTASTQLESNLSERQASGSALQNLRPLKVEQHVSSVQDHYERESISAQEETLIQTRLQTPVQSLAVPGLALEPRLEPEQYQQQLPPEEEAEEIVEHHETSSEIRAQAIAAAHSFRATGAMVNQGGYAVNTGKLRQVIQDSRRSSQTSTGSSNSGSGYLIQAITDSAISAASAASAVVTNGLGWRNPSPQQQQQHQDQQAREGVTAAERPNSGGRPRTRAAPGQQSSQRQILPEHDLTMKDIHFQTVGPSDRVLFPTTERISDMEQEYGQRSHHLMGTTSSIVVVDRIPAMSRSQPSSRIIHREGAILDEEEEEKQVRERKIEARSSQEQVIARVRARERSRATKKELPTRPPIRELSPLGQESIPASTTVALANVVAEAVSVPPVEAAIDNHRRMMMPTDGYSTPAFVDSGPAMSLMTPVGSGNEVVLLTDGGSRSGSKVLNLDKTLPKIQQNISTAATGAAAVVISRSRVFERPLPSTTGCEGVTRMDVEAAASTATSTVTGIGVGASRSRLGQSTVGGNGGSVGTGPGGGFGTKPINPKLQAYIQKYNQATQQ</sequence>
<gene>
    <name evidence="4" type="ORF">BGW38_001964</name>
</gene>
<feature type="region of interest" description="Disordered" evidence="2">
    <location>
        <begin position="1453"/>
        <end position="1502"/>
    </location>
</feature>
<feature type="compositionally biased region" description="Low complexity" evidence="2">
    <location>
        <begin position="691"/>
        <end position="715"/>
    </location>
</feature>
<feature type="compositionally biased region" description="Polar residues" evidence="2">
    <location>
        <begin position="1"/>
        <end position="10"/>
    </location>
</feature>
<dbReference type="GO" id="GO:0001664">
    <property type="term" value="F:G protein-coupled receptor binding"/>
    <property type="evidence" value="ECO:0007669"/>
    <property type="project" value="TreeGrafter"/>
</dbReference>
<feature type="compositionally biased region" description="Polar residues" evidence="2">
    <location>
        <begin position="932"/>
        <end position="942"/>
    </location>
</feature>
<feature type="compositionally biased region" description="Pro residues" evidence="2">
    <location>
        <begin position="760"/>
        <end position="769"/>
    </location>
</feature>
<feature type="compositionally biased region" description="Low complexity" evidence="2">
    <location>
        <begin position="1019"/>
        <end position="1035"/>
    </location>
</feature>
<feature type="region of interest" description="Disordered" evidence="2">
    <location>
        <begin position="1784"/>
        <end position="1810"/>
    </location>
</feature>
<feature type="region of interest" description="Disordered" evidence="2">
    <location>
        <begin position="1237"/>
        <end position="1296"/>
    </location>
</feature>
<protein>
    <recommendedName>
        <fullName evidence="3">Arrestin C-terminal-like domain-containing protein</fullName>
    </recommendedName>
</protein>
<feature type="region of interest" description="Disordered" evidence="2">
    <location>
        <begin position="813"/>
        <end position="1039"/>
    </location>
</feature>
<feature type="region of interest" description="Disordered" evidence="2">
    <location>
        <begin position="1094"/>
        <end position="1126"/>
    </location>
</feature>
<feature type="region of interest" description="Disordered" evidence="2">
    <location>
        <begin position="509"/>
        <end position="555"/>
    </location>
</feature>
<dbReference type="SUPFAM" id="SSF81296">
    <property type="entry name" value="E set domains"/>
    <property type="match status" value="1"/>
</dbReference>
<feature type="compositionally biased region" description="Gly residues" evidence="2">
    <location>
        <begin position="1790"/>
        <end position="1807"/>
    </location>
</feature>
<feature type="compositionally biased region" description="Polar residues" evidence="2">
    <location>
        <begin position="1271"/>
        <end position="1295"/>
    </location>
</feature>
<evidence type="ECO:0000256" key="1">
    <source>
        <dbReference type="ARBA" id="ARBA00005298"/>
    </source>
</evidence>
<comment type="similarity">
    <text evidence="1">Belongs to the arrestin family.</text>
</comment>
<dbReference type="Proteomes" id="UP000780801">
    <property type="component" value="Unassembled WGS sequence"/>
</dbReference>
<feature type="compositionally biased region" description="Polar residues" evidence="2">
    <location>
        <begin position="1196"/>
        <end position="1207"/>
    </location>
</feature>
<feature type="compositionally biased region" description="Basic and acidic residues" evidence="2">
    <location>
        <begin position="1245"/>
        <end position="1258"/>
    </location>
</feature>
<dbReference type="SMART" id="SM01017">
    <property type="entry name" value="Arrestin_C"/>
    <property type="match status" value="1"/>
</dbReference>
<feature type="compositionally biased region" description="Polar residues" evidence="2">
    <location>
        <begin position="854"/>
        <end position="866"/>
    </location>
</feature>